<protein>
    <submittedName>
        <fullName evidence="1">Uncharacterized protein</fullName>
    </submittedName>
</protein>
<name>A0A9Q1CM90_HOLLE</name>
<gene>
    <name evidence="1" type="ORF">HOLleu_06533</name>
</gene>
<comment type="caution">
    <text evidence="1">The sequence shown here is derived from an EMBL/GenBank/DDBJ whole genome shotgun (WGS) entry which is preliminary data.</text>
</comment>
<dbReference type="EMBL" id="JAIZAY010000002">
    <property type="protein sequence ID" value="KAJ8047511.1"/>
    <property type="molecule type" value="Genomic_DNA"/>
</dbReference>
<evidence type="ECO:0000313" key="2">
    <source>
        <dbReference type="Proteomes" id="UP001152320"/>
    </source>
</evidence>
<organism evidence="1 2">
    <name type="scientific">Holothuria leucospilota</name>
    <name type="common">Black long sea cucumber</name>
    <name type="synonym">Mertensiothuria leucospilota</name>
    <dbReference type="NCBI Taxonomy" id="206669"/>
    <lineage>
        <taxon>Eukaryota</taxon>
        <taxon>Metazoa</taxon>
        <taxon>Echinodermata</taxon>
        <taxon>Eleutherozoa</taxon>
        <taxon>Echinozoa</taxon>
        <taxon>Holothuroidea</taxon>
        <taxon>Aspidochirotacea</taxon>
        <taxon>Aspidochirotida</taxon>
        <taxon>Holothuriidae</taxon>
        <taxon>Holothuria</taxon>
    </lineage>
</organism>
<dbReference type="AlphaFoldDB" id="A0A9Q1CM90"/>
<reference evidence="1" key="1">
    <citation type="submission" date="2021-10" db="EMBL/GenBank/DDBJ databases">
        <title>Tropical sea cucumber genome reveals ecological adaptation and Cuvierian tubules defense mechanism.</title>
        <authorList>
            <person name="Chen T."/>
        </authorList>
    </citation>
    <scope>NUCLEOTIDE SEQUENCE</scope>
    <source>
        <strain evidence="1">Nanhai2018</strain>
        <tissue evidence="1">Muscle</tissue>
    </source>
</reference>
<proteinExistence type="predicted"/>
<accession>A0A9Q1CM90</accession>
<evidence type="ECO:0000313" key="1">
    <source>
        <dbReference type="EMBL" id="KAJ8047511.1"/>
    </source>
</evidence>
<keyword evidence="2" id="KW-1185">Reference proteome</keyword>
<dbReference type="Proteomes" id="UP001152320">
    <property type="component" value="Chromosome 2"/>
</dbReference>
<sequence length="69" mass="8056">MNYVSYIYFSNTSFLKPNFRKADTIGRNGNYALGTLELSKTIVKRTLSRLNWLESIPEIQIRQNMQTLP</sequence>